<reference evidence="5" key="1">
    <citation type="submission" date="2016-02" db="EMBL/GenBank/DDBJ databases">
        <authorList>
            <person name="Holder M.E."/>
            <person name="Ajami N.J."/>
            <person name="Petrosino J.F."/>
        </authorList>
    </citation>
    <scope>NUCLEOTIDE SEQUENCE [LARGE SCALE GENOMIC DNA]</scope>
    <source>
        <strain evidence="5">CCUG 45958</strain>
    </source>
</reference>
<dbReference type="InterPro" id="IPR006132">
    <property type="entry name" value="Asp/Orn_carbamoyltranf_P-bd"/>
</dbReference>
<dbReference type="InterPro" id="IPR036901">
    <property type="entry name" value="Asp/Orn_carbamoylTrfase_sf"/>
</dbReference>
<dbReference type="Pfam" id="PF02729">
    <property type="entry name" value="OTCace_N"/>
    <property type="match status" value="1"/>
</dbReference>
<accession>A0A0X8JJL1</accession>
<dbReference type="Pfam" id="PF00185">
    <property type="entry name" value="OTCace"/>
    <property type="match status" value="1"/>
</dbReference>
<gene>
    <name evidence="4" type="ORF">AXF13_07530</name>
</gene>
<keyword evidence="5" id="KW-1185">Reference proteome</keyword>
<protein>
    <submittedName>
        <fullName evidence="4">Ornithine carbamoyltransferase</fullName>
    </submittedName>
</protein>
<dbReference type="Proteomes" id="UP000069241">
    <property type="component" value="Chromosome"/>
</dbReference>
<dbReference type="GO" id="GO:0016597">
    <property type="term" value="F:amino acid binding"/>
    <property type="evidence" value="ECO:0007669"/>
    <property type="project" value="InterPro"/>
</dbReference>
<dbReference type="STRING" id="44742.AXF13_07530"/>
<dbReference type="GO" id="GO:0042450">
    <property type="term" value="P:L-arginine biosynthetic process via ornithine"/>
    <property type="evidence" value="ECO:0007669"/>
    <property type="project" value="TreeGrafter"/>
</dbReference>
<evidence type="ECO:0000313" key="5">
    <source>
        <dbReference type="Proteomes" id="UP000069241"/>
    </source>
</evidence>
<dbReference type="PANTHER" id="PTHR45753">
    <property type="entry name" value="ORNITHINE CARBAMOYLTRANSFERASE, MITOCHONDRIAL"/>
    <property type="match status" value="1"/>
</dbReference>
<dbReference type="GO" id="GO:0004585">
    <property type="term" value="F:ornithine carbamoyltransferase activity"/>
    <property type="evidence" value="ECO:0007669"/>
    <property type="project" value="TreeGrafter"/>
</dbReference>
<dbReference type="AlphaFoldDB" id="A0A0X8JJL1"/>
<proteinExistence type="predicted"/>
<name>A0A0X8JJL1_9BACT</name>
<dbReference type="KEGG" id="dfi:AXF13_07530"/>
<evidence type="ECO:0000256" key="1">
    <source>
        <dbReference type="ARBA" id="ARBA00022679"/>
    </source>
</evidence>
<evidence type="ECO:0000259" key="3">
    <source>
        <dbReference type="Pfam" id="PF02729"/>
    </source>
</evidence>
<keyword evidence="1 4" id="KW-0808">Transferase</keyword>
<evidence type="ECO:0000313" key="4">
    <source>
        <dbReference type="EMBL" id="AMD89979.1"/>
    </source>
</evidence>
<sequence length="297" mass="32796">MPRHVLTIKDLGENACWLLVQQAIGTPDAKARTDFMTERVAVLIFAQQSLSERLCVTAAVRQMGGFTVYEGEQGAWRMELNDYQEHLMPIFGYYLDCLYTYGLPVNTWDMRTANVNFPVINAGSPDAHPAHALADIACMLRASRYLQGVTASWLGCANGTLHSLIAATAFFPFALRVALPPHLDPAPLKAVVDKLQTPVTFVETPEEAVKDANFVFAGCRGGMSAEDVGSWRLDAALMSKANPDVRLLLSASPVEAIPVDQKILSSPASWLVRQAEYRLRVHKRILHWVFLDNESPA</sequence>
<dbReference type="PANTHER" id="PTHR45753:SF3">
    <property type="entry name" value="ORNITHINE TRANSCARBAMYLASE, MITOCHONDRIAL"/>
    <property type="match status" value="1"/>
</dbReference>
<dbReference type="SUPFAM" id="SSF53671">
    <property type="entry name" value="Aspartate/ornithine carbamoyltransferase"/>
    <property type="match status" value="1"/>
</dbReference>
<dbReference type="Gene3D" id="3.40.50.1370">
    <property type="entry name" value="Aspartate/ornithine carbamoyltransferase"/>
    <property type="match status" value="2"/>
</dbReference>
<dbReference type="GO" id="GO:0019240">
    <property type="term" value="P:citrulline biosynthetic process"/>
    <property type="evidence" value="ECO:0007669"/>
    <property type="project" value="TreeGrafter"/>
</dbReference>
<dbReference type="InterPro" id="IPR006131">
    <property type="entry name" value="Asp_carbamoyltransf_Asp/Orn-bd"/>
</dbReference>
<dbReference type="EMBL" id="CP014229">
    <property type="protein sequence ID" value="AMD89979.1"/>
    <property type="molecule type" value="Genomic_DNA"/>
</dbReference>
<dbReference type="RefSeq" id="WP_062252273.1">
    <property type="nucleotide sequence ID" value="NZ_CP014229.1"/>
</dbReference>
<evidence type="ECO:0000259" key="2">
    <source>
        <dbReference type="Pfam" id="PF00185"/>
    </source>
</evidence>
<feature type="domain" description="Aspartate/ornithine carbamoyltransferase carbamoyl-P binding" evidence="3">
    <location>
        <begin position="3"/>
        <end position="139"/>
    </location>
</feature>
<feature type="domain" description="Aspartate/ornithine carbamoyltransferase Asp/Orn-binding" evidence="2">
    <location>
        <begin position="147"/>
        <end position="288"/>
    </location>
</feature>
<organism evidence="4 5">
    <name type="scientific">Desulfovibrio fairfieldensis</name>
    <dbReference type="NCBI Taxonomy" id="44742"/>
    <lineage>
        <taxon>Bacteria</taxon>
        <taxon>Pseudomonadati</taxon>
        <taxon>Thermodesulfobacteriota</taxon>
        <taxon>Desulfovibrionia</taxon>
        <taxon>Desulfovibrionales</taxon>
        <taxon>Desulfovibrionaceae</taxon>
        <taxon>Desulfovibrio</taxon>
    </lineage>
</organism>